<proteinExistence type="predicted"/>
<dbReference type="InParanoid" id="A0A3N1G9V5"/>
<gene>
    <name evidence="2" type="ORF">EDC03_2886</name>
</gene>
<dbReference type="AlphaFoldDB" id="A0A3N1G9V5"/>
<feature type="transmembrane region" description="Helical" evidence="1">
    <location>
        <begin position="47"/>
        <end position="70"/>
    </location>
</feature>
<keyword evidence="3" id="KW-1185">Reference proteome</keyword>
<dbReference type="EMBL" id="RJKN01000008">
    <property type="protein sequence ID" value="ROP26958.1"/>
    <property type="molecule type" value="Genomic_DNA"/>
</dbReference>
<organism evidence="2 3">
    <name type="scientific">Pseudokineococcus lusitanus</name>
    <dbReference type="NCBI Taxonomy" id="763993"/>
    <lineage>
        <taxon>Bacteria</taxon>
        <taxon>Bacillati</taxon>
        <taxon>Actinomycetota</taxon>
        <taxon>Actinomycetes</taxon>
        <taxon>Kineosporiales</taxon>
        <taxon>Kineosporiaceae</taxon>
        <taxon>Pseudokineococcus</taxon>
    </lineage>
</organism>
<feature type="transmembrane region" description="Helical" evidence="1">
    <location>
        <begin position="12"/>
        <end position="35"/>
    </location>
</feature>
<comment type="caution">
    <text evidence="2">The sequence shown here is derived from an EMBL/GenBank/DDBJ whole genome shotgun (WGS) entry which is preliminary data.</text>
</comment>
<dbReference type="RefSeq" id="WP_123380964.1">
    <property type="nucleotide sequence ID" value="NZ_RJKN01000008.1"/>
</dbReference>
<accession>A0A3N1G9V5</accession>
<evidence type="ECO:0000313" key="2">
    <source>
        <dbReference type="EMBL" id="ROP26958.1"/>
    </source>
</evidence>
<name>A0A3N1G9V5_9ACTN</name>
<reference evidence="2 3" key="1">
    <citation type="journal article" date="2015" name="Stand. Genomic Sci.">
        <title>Genomic Encyclopedia of Bacterial and Archaeal Type Strains, Phase III: the genomes of soil and plant-associated and newly described type strains.</title>
        <authorList>
            <person name="Whitman W.B."/>
            <person name="Woyke T."/>
            <person name="Klenk H.P."/>
            <person name="Zhou Y."/>
            <person name="Lilburn T.G."/>
            <person name="Beck B.J."/>
            <person name="De Vos P."/>
            <person name="Vandamme P."/>
            <person name="Eisen J.A."/>
            <person name="Garrity G."/>
            <person name="Hugenholtz P."/>
            <person name="Kyrpides N.C."/>
        </authorList>
    </citation>
    <scope>NUCLEOTIDE SEQUENCE [LARGE SCALE GENOMIC DNA]</scope>
    <source>
        <strain evidence="2 3">CECT 7306</strain>
    </source>
</reference>
<feature type="transmembrane region" description="Helical" evidence="1">
    <location>
        <begin position="77"/>
        <end position="96"/>
    </location>
</feature>
<keyword evidence="1" id="KW-1133">Transmembrane helix</keyword>
<sequence>MTSSATTPWPRDLPSVLLVVLALTAGAVATVMVWAGGGGAAGASDTLIGILFLLWNLTPIAGMAGVVLFARRRRPTAAAVTLGVLGLAGLVTTLLVDFVRSDSSTAALLFIFQPLYLWLVAGLTAGLAAASLWLVDRRRARSQASRRETVVRTGDG</sequence>
<keyword evidence="1" id="KW-0472">Membrane</keyword>
<protein>
    <submittedName>
        <fullName evidence="2">Uncharacterized protein</fullName>
    </submittedName>
</protein>
<feature type="transmembrane region" description="Helical" evidence="1">
    <location>
        <begin position="116"/>
        <end position="135"/>
    </location>
</feature>
<dbReference type="Proteomes" id="UP000276232">
    <property type="component" value="Unassembled WGS sequence"/>
</dbReference>
<keyword evidence="1" id="KW-0812">Transmembrane</keyword>
<evidence type="ECO:0000256" key="1">
    <source>
        <dbReference type="SAM" id="Phobius"/>
    </source>
</evidence>
<evidence type="ECO:0000313" key="3">
    <source>
        <dbReference type="Proteomes" id="UP000276232"/>
    </source>
</evidence>